<protein>
    <submittedName>
        <fullName evidence="1">Uncharacterized protein</fullName>
    </submittedName>
</protein>
<accession>A0AAU7TAT7</accession>
<evidence type="ECO:0000313" key="1">
    <source>
        <dbReference type="EMBL" id="XBV23792.1"/>
    </source>
</evidence>
<sequence length="117" mass="12830">MADVAVAVFVGEVVDEQLRVDVDLVRRQAAALGDPHRGEHVVDQRAPPVGAELGHRLARAVQDRFAVLRDPPRRASSYLVRHVGQAAGRAAQDVRRHAKIIVCKVEALQRMWLGCGV</sequence>
<name>A0AAU7TAT7_9ACTN</name>
<proteinExistence type="predicted"/>
<dbReference type="AlphaFoldDB" id="A0AAU7TAT7"/>
<gene>
    <name evidence="1" type="ORF">ABN611_35165</name>
</gene>
<organism evidence="1">
    <name type="scientific">Kribbella sp. HUAS MG21</name>
    <dbReference type="NCBI Taxonomy" id="3160966"/>
    <lineage>
        <taxon>Bacteria</taxon>
        <taxon>Bacillati</taxon>
        <taxon>Actinomycetota</taxon>
        <taxon>Actinomycetes</taxon>
        <taxon>Propionibacteriales</taxon>
        <taxon>Kribbellaceae</taxon>
        <taxon>Kribbella</taxon>
    </lineage>
</organism>
<dbReference type="EMBL" id="CP158165">
    <property type="protein sequence ID" value="XBV23792.1"/>
    <property type="molecule type" value="Genomic_DNA"/>
</dbReference>
<reference evidence="1" key="1">
    <citation type="submission" date="2024-06" db="EMBL/GenBank/DDBJ databases">
        <title>Kribbella sp. strain HUAS MG21 genome sequences.</title>
        <authorList>
            <person name="Mo P."/>
        </authorList>
    </citation>
    <scope>NUCLEOTIDE SEQUENCE</scope>
    <source>
        <strain evidence="1">HUAS MG21</strain>
    </source>
</reference>